<dbReference type="OrthoDB" id="5226159at2759"/>
<protein>
    <submittedName>
        <fullName evidence="1">Uncharacterized protein</fullName>
    </submittedName>
</protein>
<dbReference type="AlphaFoldDB" id="A0A9P8EDU3"/>
<reference evidence="1" key="2">
    <citation type="submission" date="2021-08" db="EMBL/GenBank/DDBJ databases">
        <authorList>
            <person name="Gostincar C."/>
            <person name="Sun X."/>
            <person name="Song Z."/>
            <person name="Gunde-Cimerman N."/>
        </authorList>
    </citation>
    <scope>NUCLEOTIDE SEQUENCE</scope>
    <source>
        <strain evidence="1">EXF-9911</strain>
    </source>
</reference>
<comment type="caution">
    <text evidence="1">The sequence shown here is derived from an EMBL/GenBank/DDBJ whole genome shotgun (WGS) entry which is preliminary data.</text>
</comment>
<feature type="non-terminal residue" evidence="1">
    <location>
        <position position="167"/>
    </location>
</feature>
<gene>
    <name evidence="1" type="ORF">KCU76_g10066</name>
</gene>
<dbReference type="EMBL" id="JAHFXF010000435">
    <property type="protein sequence ID" value="KAG9687810.1"/>
    <property type="molecule type" value="Genomic_DNA"/>
</dbReference>
<organism evidence="1 2">
    <name type="scientific">Aureobasidium melanogenum</name>
    <name type="common">Aureobasidium pullulans var. melanogenum</name>
    <dbReference type="NCBI Taxonomy" id="46634"/>
    <lineage>
        <taxon>Eukaryota</taxon>
        <taxon>Fungi</taxon>
        <taxon>Dikarya</taxon>
        <taxon>Ascomycota</taxon>
        <taxon>Pezizomycotina</taxon>
        <taxon>Dothideomycetes</taxon>
        <taxon>Dothideomycetidae</taxon>
        <taxon>Dothideales</taxon>
        <taxon>Saccotheciaceae</taxon>
        <taxon>Aureobasidium</taxon>
    </lineage>
</organism>
<accession>A0A9P8EDU3</accession>
<reference evidence="1" key="1">
    <citation type="journal article" date="2021" name="J Fungi (Basel)">
        <title>Virulence traits and population genomics of the black yeast Aureobasidium melanogenum.</title>
        <authorList>
            <person name="Cernosa A."/>
            <person name="Sun X."/>
            <person name="Gostincar C."/>
            <person name="Fang C."/>
            <person name="Gunde-Cimerman N."/>
            <person name="Song Z."/>
        </authorList>
    </citation>
    <scope>NUCLEOTIDE SEQUENCE</scope>
    <source>
        <strain evidence="1">EXF-9911</strain>
    </source>
</reference>
<proteinExistence type="predicted"/>
<name>A0A9P8EDU3_AURME</name>
<dbReference type="Proteomes" id="UP000779574">
    <property type="component" value="Unassembled WGS sequence"/>
</dbReference>
<sequence>MLRNITNHVDFEDLKLFLDATSEGHYDFSYLCIGLSRGGHFRAPIWTPFFSTNTYLCLSQQGEPFGFKRVEIELAGLSEHERSLIRNRPVPVTYPINADGTSARLYRAVAHTRTLSNTIKSVTTAPATVQPPPTKRQASGRYLSQWKANTIPQKFGATVRRRNGMKT</sequence>
<evidence type="ECO:0000313" key="2">
    <source>
        <dbReference type="Proteomes" id="UP000779574"/>
    </source>
</evidence>
<evidence type="ECO:0000313" key="1">
    <source>
        <dbReference type="EMBL" id="KAG9687810.1"/>
    </source>
</evidence>